<evidence type="ECO:0000256" key="1">
    <source>
        <dbReference type="ARBA" id="ARBA00009809"/>
    </source>
</evidence>
<dbReference type="OrthoDB" id="9813184at2"/>
<dbReference type="GO" id="GO:0004565">
    <property type="term" value="F:beta-galactosidase activity"/>
    <property type="evidence" value="ECO:0007669"/>
    <property type="project" value="InterPro"/>
</dbReference>
<keyword evidence="11" id="KW-1185">Reference proteome</keyword>
<evidence type="ECO:0000256" key="6">
    <source>
        <dbReference type="PIRSR" id="PIRSR006336-1"/>
    </source>
</evidence>
<proteinExistence type="inferred from homology"/>
<dbReference type="Gene3D" id="2.60.120.260">
    <property type="entry name" value="Galactose-binding domain-like"/>
    <property type="match status" value="2"/>
</dbReference>
<dbReference type="Pfam" id="PF01301">
    <property type="entry name" value="Glyco_hydro_35"/>
    <property type="match status" value="1"/>
</dbReference>
<evidence type="ECO:0000256" key="4">
    <source>
        <dbReference type="ARBA" id="ARBA00023180"/>
    </source>
</evidence>
<comment type="caution">
    <text evidence="10">The sequence shown here is derived from an EMBL/GenBank/DDBJ whole genome shotgun (WGS) entry which is preliminary data.</text>
</comment>
<evidence type="ECO:0000313" key="11">
    <source>
        <dbReference type="Proteomes" id="UP000252415"/>
    </source>
</evidence>
<keyword evidence="2" id="KW-0732">Signal</keyword>
<dbReference type="InterPro" id="IPR001944">
    <property type="entry name" value="Glycoside_Hdrlase_35"/>
</dbReference>
<dbReference type="Proteomes" id="UP000252415">
    <property type="component" value="Unassembled WGS sequence"/>
</dbReference>
<feature type="domain" description="Beta-galactosidase 1-like first all-beta" evidence="8">
    <location>
        <begin position="371"/>
        <end position="481"/>
    </location>
</feature>
<feature type="domain" description="Glycoside hydrolase 35 catalytic" evidence="7">
    <location>
        <begin position="11"/>
        <end position="326"/>
    </location>
</feature>
<keyword evidence="3" id="KW-0378">Hydrolase</keyword>
<feature type="active site" description="Proton donor" evidence="6">
    <location>
        <position position="158"/>
    </location>
</feature>
<dbReference type="PANTHER" id="PTHR23421">
    <property type="entry name" value="BETA-GALACTOSIDASE RELATED"/>
    <property type="match status" value="1"/>
</dbReference>
<reference evidence="10 11" key="1">
    <citation type="submission" date="2018-07" db="EMBL/GenBank/DDBJ databases">
        <title>Genomic Encyclopedia of Type Strains, Phase III (KMG-III): the genomes of soil and plant-associated and newly described type strains.</title>
        <authorList>
            <person name="Whitman W."/>
        </authorList>
    </citation>
    <scope>NUCLEOTIDE SEQUENCE [LARGE SCALE GENOMIC DNA]</scope>
    <source>
        <strain evidence="10 11">CECT 7506</strain>
    </source>
</reference>
<dbReference type="InterPro" id="IPR048912">
    <property type="entry name" value="BetaGal1-like_ABD1"/>
</dbReference>
<evidence type="ECO:0000313" key="10">
    <source>
        <dbReference type="EMBL" id="RCW44356.1"/>
    </source>
</evidence>
<evidence type="ECO:0000256" key="3">
    <source>
        <dbReference type="ARBA" id="ARBA00022801"/>
    </source>
</evidence>
<dbReference type="Pfam" id="PF21467">
    <property type="entry name" value="BetaGal_gal-bd"/>
    <property type="match status" value="1"/>
</dbReference>
<dbReference type="AlphaFoldDB" id="A0A368VUQ0"/>
<name>A0A368VUQ0_9BACL</name>
<dbReference type="InterPro" id="IPR017853">
    <property type="entry name" value="GH"/>
</dbReference>
<dbReference type="InterPro" id="IPR008979">
    <property type="entry name" value="Galactose-bd-like_sf"/>
</dbReference>
<evidence type="ECO:0000256" key="2">
    <source>
        <dbReference type="ARBA" id="ARBA00022729"/>
    </source>
</evidence>
<dbReference type="InterPro" id="IPR031330">
    <property type="entry name" value="Gly_Hdrlase_35_cat"/>
</dbReference>
<dbReference type="PRINTS" id="PR00742">
    <property type="entry name" value="GLHYDRLASE35"/>
</dbReference>
<dbReference type="FunFam" id="2.60.120.260:FF:000021">
    <property type="entry name" value="Beta-galactosidase"/>
    <property type="match status" value="1"/>
</dbReference>
<comment type="similarity">
    <text evidence="1">Belongs to the glycosyl hydrolase 35 family.</text>
</comment>
<evidence type="ECO:0000259" key="7">
    <source>
        <dbReference type="Pfam" id="PF01301"/>
    </source>
</evidence>
<dbReference type="Gene3D" id="3.20.20.80">
    <property type="entry name" value="Glycosidases"/>
    <property type="match status" value="1"/>
</dbReference>
<dbReference type="FunFam" id="3.20.20.80:FF:000036">
    <property type="entry name" value="Beta-galactosidase"/>
    <property type="match status" value="1"/>
</dbReference>
<dbReference type="PIRSF" id="PIRSF006336">
    <property type="entry name" value="B-gal"/>
    <property type="match status" value="1"/>
</dbReference>
<dbReference type="InterPro" id="IPR048913">
    <property type="entry name" value="BetaGal_gal-bd"/>
</dbReference>
<accession>A0A368VUQ0</accession>
<evidence type="ECO:0000259" key="9">
    <source>
        <dbReference type="Pfam" id="PF21467"/>
    </source>
</evidence>
<evidence type="ECO:0000259" key="8">
    <source>
        <dbReference type="Pfam" id="PF21317"/>
    </source>
</evidence>
<dbReference type="GO" id="GO:0005975">
    <property type="term" value="P:carbohydrate metabolic process"/>
    <property type="evidence" value="ECO:0007669"/>
    <property type="project" value="InterPro"/>
</dbReference>
<gene>
    <name evidence="10" type="ORF">DFP97_112222</name>
</gene>
<sequence length="583" mass="66015">MGRFNYNGSDFTYEDKPVRIISGAVHYFRVVPEYWKDRLLKLKACGFNAVETYVPWNLHEPQPGRYCFKGMADIEKFIGIAAELELFVIVRPSPYICAEWEFGGLPAWLLADSDMQLRCSYKPYLKKVDAYFDELLPRLAPFLCTKGGPVIAMQIENEYGSYGNDHKYLEYLKEGMRQRGIDVLLFTSDGPTDALLQGGSIPGILSTVNFGSKPDSSFAKLREYQADRPLMCMEYWNGWFDHWGEQHHTRDAADVAAVFEEMLQANASVNFYLFHGGTNFGFFNGANCQLYNQYEPTITSYDYHALLDESGQPTDSYYAVREVLSRYKELGELKLPEPAPRKAYGRVPITGQADLFGHLDALSAAIASPTPLPMEKLGQSYGFIAYTTWISGPRPMEQLHLQDVRDRALIFVNNEYIGVIERTGEEQTVSFEVPAGGAELRIVVENMGRINYGPYLKDRKGITEGVRLGFQFLFNWSIHPLPMEDLSPLIYDALSAQKHPAFYKAGLFVDRPEDTFIHMGGWTKGVVFLNGFNLGRYWKKGPQQTLYVPAPLLRQGNNEIVVFELHGTEEAAITFTDTPALNS</sequence>
<feature type="domain" description="Beta-galactosidase galactose-binding" evidence="9">
    <location>
        <begin position="500"/>
        <end position="558"/>
    </location>
</feature>
<dbReference type="EMBL" id="QPJD01000012">
    <property type="protein sequence ID" value="RCW44356.1"/>
    <property type="molecule type" value="Genomic_DNA"/>
</dbReference>
<dbReference type="InterPro" id="IPR019801">
    <property type="entry name" value="Glyco_hydro_35_CS"/>
</dbReference>
<dbReference type="InterPro" id="IPR026283">
    <property type="entry name" value="B-gal_1-like"/>
</dbReference>
<dbReference type="PROSITE" id="PS01182">
    <property type="entry name" value="GLYCOSYL_HYDROL_F35"/>
    <property type="match status" value="1"/>
</dbReference>
<dbReference type="Pfam" id="PF21317">
    <property type="entry name" value="BetaGal_ABD_1"/>
    <property type="match status" value="1"/>
</dbReference>
<keyword evidence="4" id="KW-0325">Glycoprotein</keyword>
<evidence type="ECO:0000256" key="5">
    <source>
        <dbReference type="ARBA" id="ARBA00023295"/>
    </source>
</evidence>
<protein>
    <submittedName>
        <fullName evidence="10">Beta-galactosidase</fullName>
    </submittedName>
</protein>
<dbReference type="SUPFAM" id="SSF51445">
    <property type="entry name" value="(Trans)glycosidases"/>
    <property type="match status" value="1"/>
</dbReference>
<keyword evidence="5" id="KW-0326">Glycosidase</keyword>
<feature type="active site" description="Nucleophile" evidence="6">
    <location>
        <position position="234"/>
    </location>
</feature>
<dbReference type="RefSeq" id="WP_114381892.1">
    <property type="nucleotide sequence ID" value="NZ_QPJD01000012.1"/>
</dbReference>
<dbReference type="SUPFAM" id="SSF49785">
    <property type="entry name" value="Galactose-binding domain-like"/>
    <property type="match status" value="1"/>
</dbReference>
<organism evidence="10 11">
    <name type="scientific">Paenibacillus prosopidis</name>
    <dbReference type="NCBI Taxonomy" id="630520"/>
    <lineage>
        <taxon>Bacteria</taxon>
        <taxon>Bacillati</taxon>
        <taxon>Bacillota</taxon>
        <taxon>Bacilli</taxon>
        <taxon>Bacillales</taxon>
        <taxon>Paenibacillaceae</taxon>
        <taxon>Paenibacillus</taxon>
    </lineage>
</organism>